<dbReference type="Pfam" id="PF08268">
    <property type="entry name" value="FBA_3"/>
    <property type="match status" value="1"/>
</dbReference>
<dbReference type="NCBIfam" id="TIGR01640">
    <property type="entry name" value="F_box_assoc_1"/>
    <property type="match status" value="1"/>
</dbReference>
<feature type="transmembrane region" description="Helical" evidence="1">
    <location>
        <begin position="226"/>
        <end position="247"/>
    </location>
</feature>
<reference evidence="3 4" key="1">
    <citation type="journal article" date="2020" name="BMC Genomics">
        <title>Intraspecific diversification of the crop wild relative Brassica cretica Lam. using demographic model selection.</title>
        <authorList>
            <person name="Kioukis A."/>
            <person name="Michalopoulou V.A."/>
            <person name="Briers L."/>
            <person name="Pirintsos S."/>
            <person name="Studholme D.J."/>
            <person name="Pavlidis P."/>
            <person name="Sarris P.F."/>
        </authorList>
    </citation>
    <scope>NUCLEOTIDE SEQUENCE [LARGE SCALE GENOMIC DNA]</scope>
    <source>
        <strain evidence="4">cv. PFS-1207/04</strain>
    </source>
</reference>
<proteinExistence type="predicted"/>
<dbReference type="InterPro" id="IPR036047">
    <property type="entry name" value="F-box-like_dom_sf"/>
</dbReference>
<dbReference type="InterPro" id="IPR017451">
    <property type="entry name" value="F-box-assoc_interact_dom"/>
</dbReference>
<keyword evidence="4" id="KW-1185">Reference proteome</keyword>
<dbReference type="PANTHER" id="PTHR31672">
    <property type="entry name" value="BNACNNG10540D PROTEIN"/>
    <property type="match status" value="1"/>
</dbReference>
<sequence length="481" mass="55971">MGEPNTTTPGTLTTDTLIPIPPYLSNLKRHLSVTNGPRRQKIKEDLANCKQHGRPVEVYYRKLTKIMDTYYRPLHVSQVSDSALSKVASRIPLPSLEEAYNIIRQEEDLQNNSRNQEERQRPRIVQVVTGHVSEDWLLELLERLPEKSLSRFKSVSKQWKTMMESSYLAKKRLARSNTKVFVLRVEMSTDRYSRTIYLENISKNHDHSKIIIHTYKFPHPYPTSDVGWIMGYFNGLVCIYDFGYIYLINPATRKLRILSPELLREYTRLSGWACTLPVSVGFGRDIVTGAYKVILMYLFAEGDNIVKTEVLNLQSGERQHICFPLTYDELGNDKLSVFANGSLFWLKEFDYRLPSLSAKLGAIDLHTEKFRDVLLQRWYSRYCESVYTIWSLRDRLCISDVLQYPTVEVRCLQQEDPSVKWEKILIIDPSSLDCLDTNYWKLGLAAYNLNRGNEPPNNFLEHVSDEHRRTVLCTENFVFSV</sequence>
<evidence type="ECO:0000256" key="1">
    <source>
        <dbReference type="SAM" id="Phobius"/>
    </source>
</evidence>
<evidence type="ECO:0000313" key="4">
    <source>
        <dbReference type="Proteomes" id="UP000266723"/>
    </source>
</evidence>
<dbReference type="InterPro" id="IPR050796">
    <property type="entry name" value="SCF_F-box_component"/>
</dbReference>
<keyword evidence="1" id="KW-0812">Transmembrane</keyword>
<keyword evidence="1" id="KW-1133">Transmembrane helix</keyword>
<feature type="domain" description="F-box associated beta-propeller type 3" evidence="2">
    <location>
        <begin position="205"/>
        <end position="373"/>
    </location>
</feature>
<evidence type="ECO:0000259" key="2">
    <source>
        <dbReference type="Pfam" id="PF08268"/>
    </source>
</evidence>
<comment type="caution">
    <text evidence="3">The sequence shown here is derived from an EMBL/GenBank/DDBJ whole genome shotgun (WGS) entry which is preliminary data.</text>
</comment>
<dbReference type="PANTHER" id="PTHR31672:SF13">
    <property type="entry name" value="F-BOX PROTEIN CPR30-LIKE"/>
    <property type="match status" value="1"/>
</dbReference>
<dbReference type="Proteomes" id="UP000266723">
    <property type="component" value="Unassembled WGS sequence"/>
</dbReference>
<dbReference type="EMBL" id="QGKV02000649">
    <property type="protein sequence ID" value="KAF3580934.1"/>
    <property type="molecule type" value="Genomic_DNA"/>
</dbReference>
<organism evidence="3 4">
    <name type="scientific">Brassica cretica</name>
    <name type="common">Mustard</name>
    <dbReference type="NCBI Taxonomy" id="69181"/>
    <lineage>
        <taxon>Eukaryota</taxon>
        <taxon>Viridiplantae</taxon>
        <taxon>Streptophyta</taxon>
        <taxon>Embryophyta</taxon>
        <taxon>Tracheophyta</taxon>
        <taxon>Spermatophyta</taxon>
        <taxon>Magnoliopsida</taxon>
        <taxon>eudicotyledons</taxon>
        <taxon>Gunneridae</taxon>
        <taxon>Pentapetalae</taxon>
        <taxon>rosids</taxon>
        <taxon>malvids</taxon>
        <taxon>Brassicales</taxon>
        <taxon>Brassicaceae</taxon>
        <taxon>Brassiceae</taxon>
        <taxon>Brassica</taxon>
    </lineage>
</organism>
<gene>
    <name evidence="3" type="ORF">DY000_02031904</name>
</gene>
<dbReference type="SUPFAM" id="SSF81383">
    <property type="entry name" value="F-box domain"/>
    <property type="match status" value="1"/>
</dbReference>
<evidence type="ECO:0000313" key="3">
    <source>
        <dbReference type="EMBL" id="KAF3580934.1"/>
    </source>
</evidence>
<protein>
    <recommendedName>
        <fullName evidence="2">F-box associated beta-propeller type 3 domain-containing protein</fullName>
    </recommendedName>
</protein>
<keyword evidence="1" id="KW-0472">Membrane</keyword>
<accession>A0ABQ7DVC6</accession>
<dbReference type="InterPro" id="IPR013187">
    <property type="entry name" value="F-box-assoc_dom_typ3"/>
</dbReference>
<name>A0ABQ7DVC6_BRACR</name>